<feature type="transmembrane region" description="Helical" evidence="1">
    <location>
        <begin position="58"/>
        <end position="75"/>
    </location>
</feature>
<gene>
    <name evidence="2" type="ORF">T9A_01044</name>
</gene>
<comment type="caution">
    <text evidence="2">The sequence shown here is derived from an EMBL/GenBank/DDBJ whole genome shotgun (WGS) entry which is preliminary data.</text>
</comment>
<protein>
    <submittedName>
        <fullName evidence="2">Uncharacterized protein</fullName>
    </submittedName>
</protein>
<keyword evidence="1" id="KW-0472">Membrane</keyword>
<keyword evidence="3" id="KW-1185">Reference proteome</keyword>
<keyword evidence="1" id="KW-1133">Transmembrane helix</keyword>
<sequence>MRLPQDVERSLKVHGKKAAIRQLCRQYKMSRGAAAGWVSACGDRHLQVTETSLTKPKIAAILIAAFLVGMLLAALEKLV</sequence>
<name>A0ABR4WE83_9GAMM</name>
<evidence type="ECO:0000313" key="2">
    <source>
        <dbReference type="EMBL" id="KGD61835.1"/>
    </source>
</evidence>
<accession>A0ABR4WE83</accession>
<reference evidence="2 3" key="1">
    <citation type="submission" date="2012-09" db="EMBL/GenBank/DDBJ databases">
        <title>Genome Sequence of alkane-degrading Bacterium Alcanivorax jadensis T9.</title>
        <authorList>
            <person name="Lai Q."/>
            <person name="Shao Z."/>
        </authorList>
    </citation>
    <scope>NUCLEOTIDE SEQUENCE [LARGE SCALE GENOMIC DNA]</scope>
    <source>
        <strain evidence="2 3">T9</strain>
    </source>
</reference>
<keyword evidence="1" id="KW-0812">Transmembrane</keyword>
<proteinExistence type="predicted"/>
<dbReference type="RefSeq" id="WP_035245789.1">
    <property type="nucleotide sequence ID" value="NZ_ARXU01000003.1"/>
</dbReference>
<dbReference type="Proteomes" id="UP000029443">
    <property type="component" value="Unassembled WGS sequence"/>
</dbReference>
<evidence type="ECO:0000313" key="3">
    <source>
        <dbReference type="Proteomes" id="UP000029443"/>
    </source>
</evidence>
<evidence type="ECO:0000256" key="1">
    <source>
        <dbReference type="SAM" id="Phobius"/>
    </source>
</evidence>
<dbReference type="EMBL" id="ARXU01000003">
    <property type="protein sequence ID" value="KGD61835.1"/>
    <property type="molecule type" value="Genomic_DNA"/>
</dbReference>
<organism evidence="2 3">
    <name type="scientific">Alcanivorax jadensis T9</name>
    <dbReference type="NCBI Taxonomy" id="1177181"/>
    <lineage>
        <taxon>Bacteria</taxon>
        <taxon>Pseudomonadati</taxon>
        <taxon>Pseudomonadota</taxon>
        <taxon>Gammaproteobacteria</taxon>
        <taxon>Oceanospirillales</taxon>
        <taxon>Alcanivoracaceae</taxon>
        <taxon>Alcanivorax</taxon>
    </lineage>
</organism>